<keyword evidence="1 2" id="KW-0732">Signal</keyword>
<dbReference type="AlphaFoldDB" id="A0A9D4DSZ5"/>
<dbReference type="PANTHER" id="PTHR17357:SF0">
    <property type="entry name" value="GANGLIOSIDE GM2 ACTIVATOR"/>
    <property type="match status" value="1"/>
</dbReference>
<dbReference type="EMBL" id="JAIWYP010000010">
    <property type="protein sequence ID" value="KAH3754201.1"/>
    <property type="molecule type" value="Genomic_DNA"/>
</dbReference>
<accession>A0A9D4DSZ5</accession>
<dbReference type="PANTHER" id="PTHR17357">
    <property type="entry name" value="GM2 GANGLIOSIDE ACTIVATOR PROTEIN"/>
    <property type="match status" value="1"/>
</dbReference>
<evidence type="ECO:0000313" key="5">
    <source>
        <dbReference type="Proteomes" id="UP000828390"/>
    </source>
</evidence>
<evidence type="ECO:0000313" key="4">
    <source>
        <dbReference type="EMBL" id="KAH3754201.1"/>
    </source>
</evidence>
<name>A0A9D4DSZ5_DREPO</name>
<dbReference type="Pfam" id="PF02221">
    <property type="entry name" value="E1_DerP2_DerF2"/>
    <property type="match status" value="1"/>
</dbReference>
<dbReference type="GO" id="GO:0008047">
    <property type="term" value="F:enzyme activator activity"/>
    <property type="evidence" value="ECO:0007669"/>
    <property type="project" value="InterPro"/>
</dbReference>
<dbReference type="Proteomes" id="UP000828390">
    <property type="component" value="Unassembled WGS sequence"/>
</dbReference>
<dbReference type="OrthoDB" id="6409159at2759"/>
<dbReference type="GO" id="GO:0005319">
    <property type="term" value="F:lipid transporter activity"/>
    <property type="evidence" value="ECO:0007669"/>
    <property type="project" value="TreeGrafter"/>
</dbReference>
<dbReference type="InterPro" id="IPR003172">
    <property type="entry name" value="ML_dom"/>
</dbReference>
<reference evidence="4" key="1">
    <citation type="journal article" date="2019" name="bioRxiv">
        <title>The Genome of the Zebra Mussel, Dreissena polymorpha: A Resource for Invasive Species Research.</title>
        <authorList>
            <person name="McCartney M.A."/>
            <person name="Auch B."/>
            <person name="Kono T."/>
            <person name="Mallez S."/>
            <person name="Zhang Y."/>
            <person name="Obille A."/>
            <person name="Becker A."/>
            <person name="Abrahante J.E."/>
            <person name="Garbe J."/>
            <person name="Badalamenti J.P."/>
            <person name="Herman A."/>
            <person name="Mangelson H."/>
            <person name="Liachko I."/>
            <person name="Sullivan S."/>
            <person name="Sone E.D."/>
            <person name="Koren S."/>
            <person name="Silverstein K.A.T."/>
            <person name="Beckman K.B."/>
            <person name="Gohl D.M."/>
        </authorList>
    </citation>
    <scope>NUCLEOTIDE SEQUENCE</scope>
    <source>
        <strain evidence="4">Duluth1</strain>
        <tissue evidence="4">Whole animal</tissue>
    </source>
</reference>
<evidence type="ECO:0000259" key="3">
    <source>
        <dbReference type="SMART" id="SM00737"/>
    </source>
</evidence>
<evidence type="ECO:0000256" key="1">
    <source>
        <dbReference type="ARBA" id="ARBA00022729"/>
    </source>
</evidence>
<gene>
    <name evidence="4" type="ORF">DPMN_188865</name>
</gene>
<dbReference type="InterPro" id="IPR028996">
    <property type="entry name" value="GM2-AP"/>
</dbReference>
<sequence length="206" mass="22940">MKTSILCVVLFIASAQGSRKHVREFEIPHSQSKDTSLELSMWKDLIHKKNLTKTESDLKDGFSWKDCGSPSAAVNIQSLSLGPAQLKFPGPINVASVFTVKKLLSAPLMGQVYVYKWILLFYIHVRTYHFDDLCSILARYKNNCPEQLKKIGIDCSCPIAANTYNLKETQLTAPAVAIPSGNYQIKAEVSMRGTQAACMELYFTVA</sequence>
<dbReference type="GO" id="GO:0009898">
    <property type="term" value="C:cytoplasmic side of plasma membrane"/>
    <property type="evidence" value="ECO:0007669"/>
    <property type="project" value="TreeGrafter"/>
</dbReference>
<organism evidence="4 5">
    <name type="scientific">Dreissena polymorpha</name>
    <name type="common">Zebra mussel</name>
    <name type="synonym">Mytilus polymorpha</name>
    <dbReference type="NCBI Taxonomy" id="45954"/>
    <lineage>
        <taxon>Eukaryota</taxon>
        <taxon>Metazoa</taxon>
        <taxon>Spiralia</taxon>
        <taxon>Lophotrochozoa</taxon>
        <taxon>Mollusca</taxon>
        <taxon>Bivalvia</taxon>
        <taxon>Autobranchia</taxon>
        <taxon>Heteroconchia</taxon>
        <taxon>Euheterodonta</taxon>
        <taxon>Imparidentia</taxon>
        <taxon>Neoheterodontei</taxon>
        <taxon>Myida</taxon>
        <taxon>Dreissenoidea</taxon>
        <taxon>Dreissenidae</taxon>
        <taxon>Dreissena</taxon>
    </lineage>
</organism>
<evidence type="ECO:0000256" key="2">
    <source>
        <dbReference type="SAM" id="SignalP"/>
    </source>
</evidence>
<feature type="chain" id="PRO_5038646974" description="MD-2-related lipid-recognition domain-containing protein" evidence="2">
    <location>
        <begin position="18"/>
        <end position="206"/>
    </location>
</feature>
<dbReference type="Gene3D" id="2.70.220.10">
    <property type="entry name" value="Ganglioside GM2 activator"/>
    <property type="match status" value="1"/>
</dbReference>
<dbReference type="SMART" id="SM00737">
    <property type="entry name" value="ML"/>
    <property type="match status" value="1"/>
</dbReference>
<dbReference type="SUPFAM" id="SSF63707">
    <property type="entry name" value="Ganglioside M2 (gm2) activator"/>
    <property type="match status" value="1"/>
</dbReference>
<feature type="signal peptide" evidence="2">
    <location>
        <begin position="1"/>
        <end position="17"/>
    </location>
</feature>
<proteinExistence type="predicted"/>
<dbReference type="GO" id="GO:0006689">
    <property type="term" value="P:ganglioside catabolic process"/>
    <property type="evidence" value="ECO:0007669"/>
    <property type="project" value="InterPro"/>
</dbReference>
<reference evidence="4" key="2">
    <citation type="submission" date="2020-11" db="EMBL/GenBank/DDBJ databases">
        <authorList>
            <person name="McCartney M.A."/>
            <person name="Auch B."/>
            <person name="Kono T."/>
            <person name="Mallez S."/>
            <person name="Becker A."/>
            <person name="Gohl D.M."/>
            <person name="Silverstein K.A.T."/>
            <person name="Koren S."/>
            <person name="Bechman K.B."/>
            <person name="Herman A."/>
            <person name="Abrahante J.E."/>
            <person name="Garbe J."/>
        </authorList>
    </citation>
    <scope>NUCLEOTIDE SEQUENCE</scope>
    <source>
        <strain evidence="4">Duluth1</strain>
        <tissue evidence="4">Whole animal</tissue>
    </source>
</reference>
<protein>
    <recommendedName>
        <fullName evidence="3">MD-2-related lipid-recognition domain-containing protein</fullName>
    </recommendedName>
</protein>
<comment type="caution">
    <text evidence="4">The sequence shown here is derived from an EMBL/GenBank/DDBJ whole genome shotgun (WGS) entry which is preliminary data.</text>
</comment>
<keyword evidence="5" id="KW-1185">Reference proteome</keyword>
<feature type="domain" description="MD-2-related lipid-recognition" evidence="3">
    <location>
        <begin position="64"/>
        <end position="203"/>
    </location>
</feature>
<dbReference type="InterPro" id="IPR036846">
    <property type="entry name" value="GM2-AP_sf"/>
</dbReference>